<dbReference type="RefSeq" id="WP_125551454.1">
    <property type="nucleotide sequence ID" value="NZ_JBHSSL010000050.1"/>
</dbReference>
<organism evidence="14 15">
    <name type="scientific">Loigolactobacillus jiayinensis</name>
    <dbReference type="NCBI Taxonomy" id="2486016"/>
    <lineage>
        <taxon>Bacteria</taxon>
        <taxon>Bacillati</taxon>
        <taxon>Bacillota</taxon>
        <taxon>Bacilli</taxon>
        <taxon>Lactobacillales</taxon>
        <taxon>Lactobacillaceae</taxon>
        <taxon>Loigolactobacillus</taxon>
    </lineage>
</organism>
<feature type="binding site" evidence="10">
    <location>
        <begin position="11"/>
        <end position="18"/>
    </location>
    <ligand>
        <name>ATP</name>
        <dbReference type="ChEBI" id="CHEBI:30616"/>
    </ligand>
</feature>
<dbReference type="HAMAP" id="MF_00185">
    <property type="entry name" value="IPP_trans"/>
    <property type="match status" value="1"/>
</dbReference>
<dbReference type="GO" id="GO:0052381">
    <property type="term" value="F:tRNA dimethylallyltransferase activity"/>
    <property type="evidence" value="ECO:0007669"/>
    <property type="project" value="UniProtKB-EC"/>
</dbReference>
<comment type="cofactor">
    <cofactor evidence="1 10">
        <name>Mg(2+)</name>
        <dbReference type="ChEBI" id="CHEBI:18420"/>
    </cofactor>
</comment>
<keyword evidence="7 10" id="KW-0067">ATP-binding</keyword>
<dbReference type="PANTHER" id="PTHR11088">
    <property type="entry name" value="TRNA DIMETHYLALLYLTRANSFERASE"/>
    <property type="match status" value="1"/>
</dbReference>
<comment type="subunit">
    <text evidence="10">Monomer.</text>
</comment>
<dbReference type="Proteomes" id="UP001596289">
    <property type="component" value="Unassembled WGS sequence"/>
</dbReference>
<evidence type="ECO:0000256" key="11">
    <source>
        <dbReference type="RuleBase" id="RU003783"/>
    </source>
</evidence>
<feature type="site" description="Interaction with substrate tRNA" evidence="10">
    <location>
        <position position="127"/>
    </location>
</feature>
<keyword evidence="5 10" id="KW-0819">tRNA processing</keyword>
<feature type="site" description="Interaction with substrate tRNA" evidence="10">
    <location>
        <position position="102"/>
    </location>
</feature>
<evidence type="ECO:0000313" key="15">
    <source>
        <dbReference type="Proteomes" id="UP001596289"/>
    </source>
</evidence>
<comment type="caution">
    <text evidence="14">The sequence shown here is derived from an EMBL/GenBank/DDBJ whole genome shotgun (WGS) entry which is preliminary data.</text>
</comment>
<keyword evidence="15" id="KW-1185">Reference proteome</keyword>
<dbReference type="Gene3D" id="3.40.50.300">
    <property type="entry name" value="P-loop containing nucleotide triphosphate hydrolases"/>
    <property type="match status" value="1"/>
</dbReference>
<evidence type="ECO:0000256" key="7">
    <source>
        <dbReference type="ARBA" id="ARBA00022840"/>
    </source>
</evidence>
<accession>A0ABW1RCK7</accession>
<sequence length="309" mass="33871">MTPQKLILIVGPTAVGKTALSIELAHQFAGEVISGDSMQVYRQLDIGTAKIQPAEMQGVPHHLLNIRAMTEPFTVADFQALAQQAITTIVQRGHQPFIVGGTGFYLQSLLRGYQLGGAASAASQAVRDKWQQVAATQGVQALQTALAQVDPVSAAKIPAGDSRRLIRALEVFELTGQPISAQTDAVNAQYQPFIIGLTTQRQQLYQRINLRVEQMLAAGLLTEAKLVYTQRQQAPQASKAIGYKEFFPYFAGDIDLPTAVAQVQQNSRHFAKRQLTFFRNQMATHWYDLLAQPEQLAQIKADVAAFLAE</sequence>
<comment type="function">
    <text evidence="2 10 12">Catalyzes the transfer of a dimethylallyl group onto the adenine at position 37 in tRNAs that read codons beginning with uridine, leading to the formation of N6-(dimethylallyl)adenosine (i(6)A).</text>
</comment>
<dbReference type="EC" id="2.5.1.75" evidence="10"/>
<dbReference type="EMBL" id="JBHSSL010000050">
    <property type="protein sequence ID" value="MFC6170606.1"/>
    <property type="molecule type" value="Genomic_DNA"/>
</dbReference>
<feature type="binding site" evidence="10">
    <location>
        <begin position="13"/>
        <end position="18"/>
    </location>
    <ligand>
        <name>substrate</name>
    </ligand>
</feature>
<evidence type="ECO:0000256" key="12">
    <source>
        <dbReference type="RuleBase" id="RU003784"/>
    </source>
</evidence>
<keyword evidence="6 10" id="KW-0547">Nucleotide-binding</keyword>
<dbReference type="NCBIfam" id="TIGR00174">
    <property type="entry name" value="miaA"/>
    <property type="match status" value="1"/>
</dbReference>
<evidence type="ECO:0000256" key="10">
    <source>
        <dbReference type="HAMAP-Rule" id="MF_00185"/>
    </source>
</evidence>
<reference evidence="15" key="1">
    <citation type="journal article" date="2019" name="Int. J. Syst. Evol. Microbiol.">
        <title>The Global Catalogue of Microorganisms (GCM) 10K type strain sequencing project: providing services to taxonomists for standard genome sequencing and annotation.</title>
        <authorList>
            <consortium name="The Broad Institute Genomics Platform"/>
            <consortium name="The Broad Institute Genome Sequencing Center for Infectious Disease"/>
            <person name="Wu L."/>
            <person name="Ma J."/>
        </authorList>
    </citation>
    <scope>NUCLEOTIDE SEQUENCE [LARGE SCALE GENOMIC DNA]</scope>
    <source>
        <strain evidence="15">CCM 8904</strain>
    </source>
</reference>
<dbReference type="Pfam" id="PF01715">
    <property type="entry name" value="IPPT"/>
    <property type="match status" value="1"/>
</dbReference>
<dbReference type="SUPFAM" id="SSF52540">
    <property type="entry name" value="P-loop containing nucleoside triphosphate hydrolases"/>
    <property type="match status" value="2"/>
</dbReference>
<evidence type="ECO:0000256" key="9">
    <source>
        <dbReference type="ARBA" id="ARBA00049563"/>
    </source>
</evidence>
<evidence type="ECO:0000256" key="5">
    <source>
        <dbReference type="ARBA" id="ARBA00022694"/>
    </source>
</evidence>
<evidence type="ECO:0000256" key="4">
    <source>
        <dbReference type="ARBA" id="ARBA00022679"/>
    </source>
</evidence>
<evidence type="ECO:0000256" key="13">
    <source>
        <dbReference type="RuleBase" id="RU003785"/>
    </source>
</evidence>
<keyword evidence="8 10" id="KW-0460">Magnesium</keyword>
<feature type="region of interest" description="Interaction with substrate tRNA" evidence="10">
    <location>
        <begin position="36"/>
        <end position="39"/>
    </location>
</feature>
<evidence type="ECO:0000313" key="14">
    <source>
        <dbReference type="EMBL" id="MFC6170606.1"/>
    </source>
</evidence>
<comment type="catalytic activity">
    <reaction evidence="9 10 11">
        <text>adenosine(37) in tRNA + dimethylallyl diphosphate = N(6)-dimethylallyladenosine(37) in tRNA + diphosphate</text>
        <dbReference type="Rhea" id="RHEA:26482"/>
        <dbReference type="Rhea" id="RHEA-COMP:10162"/>
        <dbReference type="Rhea" id="RHEA-COMP:10375"/>
        <dbReference type="ChEBI" id="CHEBI:33019"/>
        <dbReference type="ChEBI" id="CHEBI:57623"/>
        <dbReference type="ChEBI" id="CHEBI:74411"/>
        <dbReference type="ChEBI" id="CHEBI:74415"/>
        <dbReference type="EC" id="2.5.1.75"/>
    </reaction>
</comment>
<evidence type="ECO:0000256" key="3">
    <source>
        <dbReference type="ARBA" id="ARBA00005842"/>
    </source>
</evidence>
<evidence type="ECO:0000256" key="2">
    <source>
        <dbReference type="ARBA" id="ARBA00003213"/>
    </source>
</evidence>
<evidence type="ECO:0000256" key="1">
    <source>
        <dbReference type="ARBA" id="ARBA00001946"/>
    </source>
</evidence>
<comment type="similarity">
    <text evidence="3 10 13">Belongs to the IPP transferase family.</text>
</comment>
<dbReference type="InterPro" id="IPR018022">
    <property type="entry name" value="IPT"/>
</dbReference>
<evidence type="ECO:0000256" key="8">
    <source>
        <dbReference type="ARBA" id="ARBA00022842"/>
    </source>
</evidence>
<dbReference type="PANTHER" id="PTHR11088:SF60">
    <property type="entry name" value="TRNA DIMETHYLALLYLTRANSFERASE"/>
    <property type="match status" value="1"/>
</dbReference>
<comment type="caution">
    <text evidence="10">Lacks conserved residue(s) required for the propagation of feature annotation.</text>
</comment>
<protein>
    <recommendedName>
        <fullName evidence="10">tRNA dimethylallyltransferase</fullName>
        <ecNumber evidence="10">2.5.1.75</ecNumber>
    </recommendedName>
    <alternativeName>
        <fullName evidence="10">Dimethylallyl diphosphate:tRNA dimethylallyltransferase</fullName>
        <shortName evidence="10">DMAPP:tRNA dimethylallyltransferase</shortName>
        <shortName evidence="10">DMATase</shortName>
    </alternativeName>
    <alternativeName>
        <fullName evidence="10">Isopentenyl-diphosphate:tRNA isopentenyltransferase</fullName>
        <shortName evidence="10">IPP transferase</shortName>
        <shortName evidence="10">IPPT</shortName>
        <shortName evidence="10">IPTase</shortName>
    </alternativeName>
</protein>
<dbReference type="InterPro" id="IPR039657">
    <property type="entry name" value="Dimethylallyltransferase"/>
</dbReference>
<gene>
    <name evidence="10 14" type="primary">miaA</name>
    <name evidence="14" type="ORF">ACFQGP_08470</name>
</gene>
<keyword evidence="4 10" id="KW-0808">Transferase</keyword>
<name>A0ABW1RCK7_9LACO</name>
<evidence type="ECO:0000256" key="6">
    <source>
        <dbReference type="ARBA" id="ARBA00022741"/>
    </source>
</evidence>
<dbReference type="Gene3D" id="1.10.20.140">
    <property type="match status" value="1"/>
</dbReference>
<dbReference type="InterPro" id="IPR027417">
    <property type="entry name" value="P-loop_NTPase"/>
</dbReference>
<proteinExistence type="inferred from homology"/>